<dbReference type="SMART" id="SM00052">
    <property type="entry name" value="EAL"/>
    <property type="match status" value="1"/>
</dbReference>
<dbReference type="PANTHER" id="PTHR33121:SF70">
    <property type="entry name" value="SIGNALING PROTEIN YKOW"/>
    <property type="match status" value="1"/>
</dbReference>
<keyword evidence="1" id="KW-0472">Membrane</keyword>
<sequence length="777" mass="87534">MPESFARQAVSAVIFYSLLRIKNNNKTGSYILIQLITRTLKQYLLFDQHHLKTTDNTVWKLSVIRLVLASGIILTLGIVVHSSYAAYTQKLYHVLILTFGFSALLWGSLTLSKEQISLATGLLTGTIILAAFCILFFTIDLVYARYGLLLFFTLPIFLRLFYGTKAAILGMLLNILPFILLLRNQPVAPLFDIDITLPHTHTYLSSLIFLFLNFCLPVAVMRVLASLEKQSLMNRQHSRNMSKLVKRYREIFNNGGTPSFFCDQHGKILQANKSGRKLLHGTPVSCEYLQQLFTLDKPMAPDKSEVTALRHLPDSRFRLQPASLIHHTKQLVHCFDISETATADKKLGQMRRHHFTRHYADALTALKNHHYWAQQYPHSAPPGCTVALLKVANLQDINLQYGFSAGDKFLLAVARQLQASLPSKVGIFRFPGAKFLLTVDNQTCPVENMSKWLTGYLPTTIDTGNPNLPQRTVHWRSGYCNAALFDVPGRLIEACAMGLSQTSAGQPSRQYDRNIVKLLRQDSRNKDRVKQLLDTGSLQLWLQPQVTTEHTIIGFEVLARLYDAEAAVILQPYQFLPQVEKNQWHLLLTQQVLTATIEMIEHWPAAMPVVPLAVNLSGPELLNDIFYEKLLRHYSEKPQLRSRLKLELTETSVLASHEETKKRLTSLANVGVTIIIDDFGTGHASLSQLIDLSASVLKVDREFVERIESSERHRKIVKMTLELAHALGMDAIAEGVETEAQLARLTQMGFTLFQGYLFGKPAPLASWSHLVAEESGA</sequence>
<dbReference type="InterPro" id="IPR050706">
    <property type="entry name" value="Cyclic-di-GMP_PDE-like"/>
</dbReference>
<dbReference type="InterPro" id="IPR029787">
    <property type="entry name" value="Nucleotide_cyclase"/>
</dbReference>
<dbReference type="Gene3D" id="3.30.70.270">
    <property type="match status" value="1"/>
</dbReference>
<dbReference type="GO" id="GO:0071111">
    <property type="term" value="F:cyclic-guanylate-specific phosphodiesterase activity"/>
    <property type="evidence" value="ECO:0007669"/>
    <property type="project" value="InterPro"/>
</dbReference>
<dbReference type="InterPro" id="IPR000160">
    <property type="entry name" value="GGDEF_dom"/>
</dbReference>
<accession>A0A346NL36</accession>
<dbReference type="OrthoDB" id="6324269at2"/>
<evidence type="ECO:0000313" key="3">
    <source>
        <dbReference type="EMBL" id="AXR06243.1"/>
    </source>
</evidence>
<evidence type="ECO:0000313" key="4">
    <source>
        <dbReference type="Proteomes" id="UP000262073"/>
    </source>
</evidence>
<keyword evidence="4" id="KW-1185">Reference proteome</keyword>
<dbReference type="PROSITE" id="PS50883">
    <property type="entry name" value="EAL"/>
    <property type="match status" value="1"/>
</dbReference>
<dbReference type="InterPro" id="IPR001633">
    <property type="entry name" value="EAL_dom"/>
</dbReference>
<gene>
    <name evidence="3" type="ORF">D0Y50_07620</name>
</gene>
<protein>
    <submittedName>
        <fullName evidence="3">GGDEF domain-containing protein</fullName>
    </submittedName>
</protein>
<dbReference type="InterPro" id="IPR043128">
    <property type="entry name" value="Rev_trsase/Diguanyl_cyclase"/>
</dbReference>
<keyword evidence="1" id="KW-0812">Transmembrane</keyword>
<reference evidence="3 4" key="1">
    <citation type="submission" date="2018-08" db="EMBL/GenBank/DDBJ databases">
        <title>Salinimonas sediminis sp. nov., a piezophilic bacterium isolated from a deep-sea sediment sample from the New Britain Trench.</title>
        <authorList>
            <person name="Cao J."/>
        </authorList>
    </citation>
    <scope>NUCLEOTIDE SEQUENCE [LARGE SCALE GENOMIC DNA]</scope>
    <source>
        <strain evidence="3 4">N102</strain>
    </source>
</reference>
<feature type="transmembrane region" description="Helical" evidence="1">
    <location>
        <begin position="116"/>
        <end position="137"/>
    </location>
</feature>
<dbReference type="Pfam" id="PF00563">
    <property type="entry name" value="EAL"/>
    <property type="match status" value="1"/>
</dbReference>
<organism evidence="3 4">
    <name type="scientific">Salinimonas sediminis</name>
    <dbReference type="NCBI Taxonomy" id="2303538"/>
    <lineage>
        <taxon>Bacteria</taxon>
        <taxon>Pseudomonadati</taxon>
        <taxon>Pseudomonadota</taxon>
        <taxon>Gammaproteobacteria</taxon>
        <taxon>Alteromonadales</taxon>
        <taxon>Alteromonadaceae</taxon>
        <taxon>Alteromonas/Salinimonas group</taxon>
        <taxon>Salinimonas</taxon>
    </lineage>
</organism>
<dbReference type="EMBL" id="CP031769">
    <property type="protein sequence ID" value="AXR06243.1"/>
    <property type="molecule type" value="Genomic_DNA"/>
</dbReference>
<dbReference type="CDD" id="cd01948">
    <property type="entry name" value="EAL"/>
    <property type="match status" value="1"/>
</dbReference>
<dbReference type="AlphaFoldDB" id="A0A346NL36"/>
<dbReference type="SUPFAM" id="SSF141868">
    <property type="entry name" value="EAL domain-like"/>
    <property type="match status" value="1"/>
</dbReference>
<proteinExistence type="predicted"/>
<feature type="domain" description="EAL" evidence="2">
    <location>
        <begin position="522"/>
        <end position="775"/>
    </location>
</feature>
<keyword evidence="1" id="KW-1133">Transmembrane helix</keyword>
<feature type="transmembrane region" description="Helical" evidence="1">
    <location>
        <begin position="203"/>
        <end position="225"/>
    </location>
</feature>
<evidence type="ECO:0000259" key="2">
    <source>
        <dbReference type="PROSITE" id="PS50883"/>
    </source>
</evidence>
<feature type="transmembrane region" description="Helical" evidence="1">
    <location>
        <begin position="66"/>
        <end position="85"/>
    </location>
</feature>
<dbReference type="Gene3D" id="3.20.20.450">
    <property type="entry name" value="EAL domain"/>
    <property type="match status" value="1"/>
</dbReference>
<evidence type="ECO:0000256" key="1">
    <source>
        <dbReference type="SAM" id="Phobius"/>
    </source>
</evidence>
<feature type="transmembrane region" description="Helical" evidence="1">
    <location>
        <begin position="166"/>
        <end position="183"/>
    </location>
</feature>
<dbReference type="InterPro" id="IPR035919">
    <property type="entry name" value="EAL_sf"/>
</dbReference>
<dbReference type="KEGG" id="salm:D0Y50_07620"/>
<dbReference type="Pfam" id="PF00990">
    <property type="entry name" value="GGDEF"/>
    <property type="match status" value="1"/>
</dbReference>
<dbReference type="PANTHER" id="PTHR33121">
    <property type="entry name" value="CYCLIC DI-GMP PHOSPHODIESTERASE PDEF"/>
    <property type="match status" value="1"/>
</dbReference>
<feature type="transmembrane region" description="Helical" evidence="1">
    <location>
        <begin position="91"/>
        <end position="109"/>
    </location>
</feature>
<dbReference type="SUPFAM" id="SSF55073">
    <property type="entry name" value="Nucleotide cyclase"/>
    <property type="match status" value="1"/>
</dbReference>
<name>A0A346NL36_9ALTE</name>
<dbReference type="Proteomes" id="UP000262073">
    <property type="component" value="Chromosome"/>
</dbReference>